<accession>A0A0K0FSE2</accession>
<evidence type="ECO:0000313" key="2">
    <source>
        <dbReference type="Proteomes" id="UP000035680"/>
    </source>
</evidence>
<dbReference type="STRING" id="75913.A0A0K0FSE2"/>
<dbReference type="WBParaSite" id="SVE_1333700.1">
    <property type="protein sequence ID" value="SVE_1333700.1"/>
    <property type="gene ID" value="SVE_1333700"/>
</dbReference>
<evidence type="ECO:0000313" key="3">
    <source>
        <dbReference type="WBParaSite" id="SVE_1333700.1"/>
    </source>
</evidence>
<feature type="compositionally biased region" description="Basic and acidic residues" evidence="1">
    <location>
        <begin position="266"/>
        <end position="276"/>
    </location>
</feature>
<keyword evidence="2" id="KW-1185">Reference proteome</keyword>
<feature type="compositionally biased region" description="Polar residues" evidence="1">
    <location>
        <begin position="277"/>
        <end position="295"/>
    </location>
</feature>
<feature type="region of interest" description="Disordered" evidence="1">
    <location>
        <begin position="266"/>
        <end position="296"/>
    </location>
</feature>
<reference evidence="2" key="1">
    <citation type="submission" date="2014-07" db="EMBL/GenBank/DDBJ databases">
        <authorList>
            <person name="Martin A.A"/>
            <person name="De Silva N."/>
        </authorList>
    </citation>
    <scope>NUCLEOTIDE SEQUENCE</scope>
</reference>
<proteinExistence type="predicted"/>
<reference evidence="3" key="2">
    <citation type="submission" date="2015-08" db="UniProtKB">
        <authorList>
            <consortium name="WormBaseParasite"/>
        </authorList>
    </citation>
    <scope>IDENTIFICATION</scope>
</reference>
<protein>
    <submittedName>
        <fullName evidence="3">Reverse transcriptase domain-containing protein</fullName>
    </submittedName>
</protein>
<dbReference type="Proteomes" id="UP000035680">
    <property type="component" value="Unassembled WGS sequence"/>
</dbReference>
<evidence type="ECO:0000256" key="1">
    <source>
        <dbReference type="SAM" id="MobiDB-lite"/>
    </source>
</evidence>
<name>A0A0K0FSE2_STRVS</name>
<sequence length="636" mass="73221">MKNLLENSIPSAPTVDDSKMIVFLGAYEAVKKKWIEEQRVLTSNPSATEDDKILLGHQQSDKLYEMLKFFNVRDDKNYLVPITWGTKNPHPRLQGLTNIIVSQLNKNRLLKPFLKGGDVEFGIWKEDTLGFIKGLAVNTKGYNLCNQLCMFFVNNFIPKESEISALLKKALGKRVDESCRLMNHLFISDLFDEIWHEMRESQIHRKVQILSKMLKWRPGKDTVAAFNKRYDDYLYTNPALRKEFYMNYQMCKSFLNTLEDTGVEENPHRCRTKDNNNNHVKNKTFPNNKTGNFNKNHIVPYNDSKKIYSNVNQRNIRRTVSSNVANNNVKFNIPNKGRATKPGKRGPQINAIDIESLTDKICSKMQDLILTAKVSTLIKFCLVMFFIASAGAQSNISDIYSWEDCDNPRIPTFYRLTDTYLENTMTMAVTLTSINEQCEIDTKRKPKIGFEIDNLIITLVGQAPKVSKKYTYKVAILTKCDLSAVIMVDNRYYTHTVDDSDEANQEMDIKKDFIKDVRKKFLLRCPDWDLPHSEEILSQVFDTETASAGDTQEAAVTPPTESIFDDFTLPDWDIYKQGQRIESKALEYLKRASNVFNNMKKLAMSMEKNTKRLQIEKGSLKNSCMAAVETASRKRQ</sequence>
<dbReference type="AlphaFoldDB" id="A0A0K0FSE2"/>
<organism evidence="2 3">
    <name type="scientific">Strongyloides venezuelensis</name>
    <name type="common">Threadworm</name>
    <dbReference type="NCBI Taxonomy" id="75913"/>
    <lineage>
        <taxon>Eukaryota</taxon>
        <taxon>Metazoa</taxon>
        <taxon>Ecdysozoa</taxon>
        <taxon>Nematoda</taxon>
        <taxon>Chromadorea</taxon>
        <taxon>Rhabditida</taxon>
        <taxon>Tylenchina</taxon>
        <taxon>Panagrolaimomorpha</taxon>
        <taxon>Strongyloidoidea</taxon>
        <taxon>Strongyloididae</taxon>
        <taxon>Strongyloides</taxon>
    </lineage>
</organism>